<dbReference type="AlphaFoldDB" id="A0A804MA52"/>
<sequence length="253" mass="28304">MYGQERFFLPGAKRRGTKCLAAASTPAVADLVRHGTMAGHMCRKHGNRRHARQGSTPGRRRRPATIHHGHTSGSSRQPCVATWHGPRWGPWCYRGTAEFLLGARVPTGLPATVVISTNAGRSTGMSSPLVQPKRCMHRRLELGFPGSFDDEACSPTMRDILSLPTSHIDLLELRKERNVGGLRIKSDTKQPRKDRMWAYMKAWDLRENRSALSQDNCPEMFSGHGMNLGDITRDVISGEMNKQSEKINKRVPR</sequence>
<organism evidence="2 3">
    <name type="scientific">Zea mays</name>
    <name type="common">Maize</name>
    <dbReference type="NCBI Taxonomy" id="4577"/>
    <lineage>
        <taxon>Eukaryota</taxon>
        <taxon>Viridiplantae</taxon>
        <taxon>Streptophyta</taxon>
        <taxon>Embryophyta</taxon>
        <taxon>Tracheophyta</taxon>
        <taxon>Spermatophyta</taxon>
        <taxon>Magnoliopsida</taxon>
        <taxon>Liliopsida</taxon>
        <taxon>Poales</taxon>
        <taxon>Poaceae</taxon>
        <taxon>PACMAD clade</taxon>
        <taxon>Panicoideae</taxon>
        <taxon>Andropogonodae</taxon>
        <taxon>Andropogoneae</taxon>
        <taxon>Tripsacinae</taxon>
        <taxon>Zea</taxon>
    </lineage>
</organism>
<dbReference type="Proteomes" id="UP000007305">
    <property type="component" value="Chromosome 2"/>
</dbReference>
<evidence type="ECO:0000256" key="1">
    <source>
        <dbReference type="SAM" id="MobiDB-lite"/>
    </source>
</evidence>
<evidence type="ECO:0000313" key="3">
    <source>
        <dbReference type="Proteomes" id="UP000007305"/>
    </source>
</evidence>
<feature type="compositionally biased region" description="Basic residues" evidence="1">
    <location>
        <begin position="41"/>
        <end position="70"/>
    </location>
</feature>
<evidence type="ECO:0000313" key="2">
    <source>
        <dbReference type="EnsemblPlants" id="Zm00001eb070140_P001"/>
    </source>
</evidence>
<dbReference type="EnsemblPlants" id="Zm00001eb070140_T001">
    <property type="protein sequence ID" value="Zm00001eb070140_P001"/>
    <property type="gene ID" value="Zm00001eb070140"/>
</dbReference>
<reference evidence="3" key="1">
    <citation type="submission" date="2015-12" db="EMBL/GenBank/DDBJ databases">
        <title>Update maize B73 reference genome by single molecule sequencing technologies.</title>
        <authorList>
            <consortium name="Maize Genome Sequencing Project"/>
            <person name="Ware D."/>
        </authorList>
    </citation>
    <scope>NUCLEOTIDE SEQUENCE [LARGE SCALE GENOMIC DNA]</scope>
    <source>
        <strain evidence="3">cv. B73</strain>
    </source>
</reference>
<proteinExistence type="predicted"/>
<keyword evidence="3" id="KW-1185">Reference proteome</keyword>
<name>A0A804MA52_MAIZE</name>
<dbReference type="Gramene" id="Zm00001eb070140_T001">
    <property type="protein sequence ID" value="Zm00001eb070140_P001"/>
    <property type="gene ID" value="Zm00001eb070140"/>
</dbReference>
<protein>
    <submittedName>
        <fullName evidence="2">Uncharacterized protein</fullName>
    </submittedName>
</protein>
<accession>A0A804MA52</accession>
<reference evidence="2" key="3">
    <citation type="submission" date="2021-05" db="UniProtKB">
        <authorList>
            <consortium name="EnsemblPlants"/>
        </authorList>
    </citation>
    <scope>IDENTIFICATION</scope>
    <source>
        <strain evidence="2">cv. B73</strain>
    </source>
</reference>
<feature type="region of interest" description="Disordered" evidence="1">
    <location>
        <begin position="39"/>
        <end position="78"/>
    </location>
</feature>
<dbReference type="InParanoid" id="A0A804MA52"/>
<reference evidence="2" key="2">
    <citation type="submission" date="2019-07" db="EMBL/GenBank/DDBJ databases">
        <authorList>
            <person name="Seetharam A."/>
            <person name="Woodhouse M."/>
            <person name="Cannon E."/>
        </authorList>
    </citation>
    <scope>NUCLEOTIDE SEQUENCE [LARGE SCALE GENOMIC DNA]</scope>
    <source>
        <strain evidence="2">cv. B73</strain>
    </source>
</reference>